<name>A0A6I2UBX3_9FIRM</name>
<dbReference type="Proteomes" id="UP000431913">
    <property type="component" value="Unassembled WGS sequence"/>
</dbReference>
<organism evidence="1 2">
    <name type="scientific">Ruthenibacterium lactatiformans</name>
    <dbReference type="NCBI Taxonomy" id="1550024"/>
    <lineage>
        <taxon>Bacteria</taxon>
        <taxon>Bacillati</taxon>
        <taxon>Bacillota</taxon>
        <taxon>Clostridia</taxon>
        <taxon>Eubacteriales</taxon>
        <taxon>Oscillospiraceae</taxon>
        <taxon>Ruthenibacterium</taxon>
    </lineage>
</organism>
<dbReference type="RefSeq" id="WP_154523449.1">
    <property type="nucleotide sequence ID" value="NZ_CATXDA010000002.1"/>
</dbReference>
<evidence type="ECO:0000313" key="2">
    <source>
        <dbReference type="Proteomes" id="UP000431913"/>
    </source>
</evidence>
<evidence type="ECO:0000313" key="1">
    <source>
        <dbReference type="EMBL" id="MST92901.1"/>
    </source>
</evidence>
<comment type="caution">
    <text evidence="1">The sequence shown here is derived from an EMBL/GenBank/DDBJ whole genome shotgun (WGS) entry which is preliminary data.</text>
</comment>
<sequence>MVYDTLCHKPNHIEYDFGHLFFRPFPVFPNLPQIRRLGRVSKHAQKKTLANLAGAILFSESSFCFLNFTEGAVAKDKVQFTRRTMLAKMGVKSLSILSDCLGLDSYLVY</sequence>
<proteinExistence type="predicted"/>
<dbReference type="AlphaFoldDB" id="A0A6I2UBX3"/>
<accession>A0A6I2UBX3</accession>
<protein>
    <submittedName>
        <fullName evidence="1">Uncharacterized protein</fullName>
    </submittedName>
</protein>
<reference evidence="1 2" key="1">
    <citation type="submission" date="2019-08" db="EMBL/GenBank/DDBJ databases">
        <title>In-depth cultivation of the pig gut microbiome towards novel bacterial diversity and tailored functional studies.</title>
        <authorList>
            <person name="Wylensek D."/>
            <person name="Hitch T.C.A."/>
            <person name="Clavel T."/>
        </authorList>
    </citation>
    <scope>NUCLEOTIDE SEQUENCE [LARGE SCALE GENOMIC DNA]</scope>
    <source>
        <strain evidence="1 2">WCA3-601-WT-6J</strain>
    </source>
</reference>
<gene>
    <name evidence="1" type="ORF">FYJ76_13345</name>
</gene>
<dbReference type="EMBL" id="VUNJ01000016">
    <property type="protein sequence ID" value="MST92901.1"/>
    <property type="molecule type" value="Genomic_DNA"/>
</dbReference>